<accession>A0A8B6WX92</accession>
<reference evidence="3" key="1">
    <citation type="submission" date="2017-02" db="EMBL/GenBank/DDBJ databases">
        <title>Delineation of Paenibacillus larvae strains originating from foulbrood outbreaks.</title>
        <authorList>
            <person name="Beims H."/>
            <person name="Bunk B."/>
            <person name="Sproeer C."/>
            <person name="Mohr K.I."/>
            <person name="Pradella S."/>
            <person name="Guenther G."/>
            <person name="Rohde M."/>
            <person name="von der Ohe W."/>
            <person name="Steinert M."/>
        </authorList>
    </citation>
    <scope>NUCLEOTIDE SEQUENCE [LARGE SCALE GENOMIC DNA]</scope>
    <source>
        <strain evidence="3">Eric_III</strain>
    </source>
</reference>
<proteinExistence type="predicted"/>
<dbReference type="AlphaFoldDB" id="A0A2L1TSA4"/>
<gene>
    <name evidence="1" type="ORF">ERICIII_00816</name>
    <name evidence="2" type="ORF">ERICV_00890</name>
</gene>
<evidence type="ECO:0000313" key="4">
    <source>
        <dbReference type="Proteomes" id="UP000464330"/>
    </source>
</evidence>
<dbReference type="Proteomes" id="UP000464330">
    <property type="component" value="Chromosome"/>
</dbReference>
<dbReference type="Proteomes" id="UP000239833">
    <property type="component" value="Chromosome"/>
</dbReference>
<sequence>MTTSKKREENAWKIWKETRAASWEGQILA</sequence>
<evidence type="ECO:0000313" key="2">
    <source>
        <dbReference type="EMBL" id="QHZ50067.1"/>
    </source>
</evidence>
<name>A0A2L1TSA4_9BACL</name>
<accession>A0A2L1TSA4</accession>
<evidence type="ECO:0000313" key="3">
    <source>
        <dbReference type="Proteomes" id="UP000239833"/>
    </source>
</evidence>
<organism evidence="1 3">
    <name type="scientific">Paenibacillus larvae subsp. larvae</name>
    <dbReference type="NCBI Taxonomy" id="147375"/>
    <lineage>
        <taxon>Bacteria</taxon>
        <taxon>Bacillati</taxon>
        <taxon>Bacillota</taxon>
        <taxon>Bacilli</taxon>
        <taxon>Bacillales</taxon>
        <taxon>Paenibacillaceae</taxon>
        <taxon>Paenibacillus</taxon>
    </lineage>
</organism>
<dbReference type="EMBL" id="CP019655">
    <property type="protein sequence ID" value="AVF25023.1"/>
    <property type="molecule type" value="Genomic_DNA"/>
</dbReference>
<accession>A0A6C0QMZ2</accession>
<protein>
    <submittedName>
        <fullName evidence="1">Uncharacterized protein</fullName>
    </submittedName>
</protein>
<reference evidence="1 4" key="2">
    <citation type="journal article" date="2020" name="Int. J. Med. Microbiol.">
        <title>Discovery of Paenibacillus larvae ERIC V: Phenotypic and genomic comparison to genotypes ERIC I-IV reveal different inventories of virulence factors which correlate with epidemiological prevalences of American Foulbrood.</title>
        <authorList>
            <person name="Beims H."/>
            <person name="Bunk B."/>
            <person name="Erler S."/>
            <person name="Mohr K.I."/>
            <person name="Sproer C."/>
            <person name="Pradella S."/>
            <person name="Gunther G."/>
            <person name="Rohde M."/>
            <person name="von der Ohe W."/>
            <person name="Steinert M."/>
        </authorList>
    </citation>
    <scope>NUCLEOTIDE SEQUENCE</scope>
    <source>
        <strain evidence="1">Eric_III</strain>
        <strain evidence="2">Eric_V</strain>
    </source>
</reference>
<evidence type="ECO:0000313" key="1">
    <source>
        <dbReference type="EMBL" id="AVF25023.1"/>
    </source>
</evidence>
<dbReference type="EMBL" id="CP019717">
    <property type="protein sequence ID" value="QHZ50067.1"/>
    <property type="molecule type" value="Genomic_DNA"/>
</dbReference>